<comment type="caution">
    <text evidence="1">The sequence shown here is derived from an EMBL/GenBank/DDBJ whole genome shotgun (WGS) entry which is preliminary data.</text>
</comment>
<organism evidence="1 2">
    <name type="scientific">Cellulomonas chitinilytica</name>
    <dbReference type="NCBI Taxonomy" id="398759"/>
    <lineage>
        <taxon>Bacteria</taxon>
        <taxon>Bacillati</taxon>
        <taxon>Actinomycetota</taxon>
        <taxon>Actinomycetes</taxon>
        <taxon>Micrococcales</taxon>
        <taxon>Cellulomonadaceae</taxon>
        <taxon>Cellulomonas</taxon>
    </lineage>
</organism>
<evidence type="ECO:0000313" key="2">
    <source>
        <dbReference type="Proteomes" id="UP000632740"/>
    </source>
</evidence>
<name>A0A919U200_9CELL</name>
<dbReference type="EMBL" id="BONK01000008">
    <property type="protein sequence ID" value="GIG21876.1"/>
    <property type="molecule type" value="Genomic_DNA"/>
</dbReference>
<sequence>MTVDEIGYRRFTPPPGAHELVDHLWVVRHPAGTVSHEVLLPDGHGLVVVAVGTPGVHVDPLTQRRTPDGSGVRGLATRAVVREQRGPAARLGAQLDPLALARLGVAHPVTDRVDPVETLLSPEVAAACAAALDAGQDEDAAWLLGGGLAARFRPEAEDPTLALLEPVVREVLESDGLVRSSDVARGAGLAVGTLHRWVVEHLGVAPDVFLAAVRFSAFVRDAVGPGPVRPEDVLGAIRWYVQAAYPPREVERFTGQSLQELRRLERGIAEALGTAVGG</sequence>
<evidence type="ECO:0000313" key="1">
    <source>
        <dbReference type="EMBL" id="GIG21876.1"/>
    </source>
</evidence>
<dbReference type="RefSeq" id="WP_203755133.1">
    <property type="nucleotide sequence ID" value="NZ_BONK01000008.1"/>
</dbReference>
<dbReference type="Proteomes" id="UP000632740">
    <property type="component" value="Unassembled WGS sequence"/>
</dbReference>
<keyword evidence="2" id="KW-1185">Reference proteome</keyword>
<protein>
    <recommendedName>
        <fullName evidence="3">HTH araC/xylS-type domain-containing protein</fullName>
    </recommendedName>
</protein>
<gene>
    <name evidence="1" type="ORF">Cch01nite_26000</name>
</gene>
<proteinExistence type="predicted"/>
<reference evidence="1" key="1">
    <citation type="submission" date="2021-01" db="EMBL/GenBank/DDBJ databases">
        <title>Whole genome shotgun sequence of Cellulomonas chitinilytica NBRC 110799.</title>
        <authorList>
            <person name="Komaki H."/>
            <person name="Tamura T."/>
        </authorList>
    </citation>
    <scope>NUCLEOTIDE SEQUENCE</scope>
    <source>
        <strain evidence="1">NBRC 110799</strain>
    </source>
</reference>
<evidence type="ECO:0008006" key="3">
    <source>
        <dbReference type="Google" id="ProtNLM"/>
    </source>
</evidence>
<accession>A0A919U200</accession>
<dbReference type="AlphaFoldDB" id="A0A919U200"/>